<evidence type="ECO:0000313" key="1">
    <source>
        <dbReference type="EMBL" id="MFC4768324.1"/>
    </source>
</evidence>
<protein>
    <submittedName>
        <fullName evidence="1">Uncharacterized protein</fullName>
    </submittedName>
</protein>
<comment type="caution">
    <text evidence="1">The sequence shown here is derived from an EMBL/GenBank/DDBJ whole genome shotgun (WGS) entry which is preliminary data.</text>
</comment>
<reference evidence="2" key="1">
    <citation type="journal article" date="2019" name="Int. J. Syst. Evol. Microbiol.">
        <title>The Global Catalogue of Microorganisms (GCM) 10K type strain sequencing project: providing services to taxonomists for standard genome sequencing and annotation.</title>
        <authorList>
            <consortium name="The Broad Institute Genomics Platform"/>
            <consortium name="The Broad Institute Genome Sequencing Center for Infectious Disease"/>
            <person name="Wu L."/>
            <person name="Ma J."/>
        </authorList>
    </citation>
    <scope>NUCLEOTIDE SEQUENCE [LARGE SCALE GENOMIC DNA]</scope>
    <source>
        <strain evidence="2">WYCCWR 12678</strain>
    </source>
</reference>
<sequence length="103" mass="11659">MHRHYQKLDATMIVHGGIFSVRSPSFRRTGELGATTATAADNQYALARFQDNTTATLLQHIFFLLYHQDDLLYGQRLLMEAAQDVRRITNSQEFAGNSDTPDV</sequence>
<dbReference type="EMBL" id="JBHSHC010000099">
    <property type="protein sequence ID" value="MFC4768324.1"/>
    <property type="molecule type" value="Genomic_DNA"/>
</dbReference>
<accession>A0ABV9Q3E4</accession>
<proteinExistence type="predicted"/>
<gene>
    <name evidence="1" type="ORF">ACFO8Q_13300</name>
</gene>
<dbReference type="RefSeq" id="WP_380026278.1">
    <property type="nucleotide sequence ID" value="NZ_JBHSHC010000099.1"/>
</dbReference>
<keyword evidence="2" id="KW-1185">Reference proteome</keyword>
<evidence type="ECO:0000313" key="2">
    <source>
        <dbReference type="Proteomes" id="UP001596002"/>
    </source>
</evidence>
<dbReference type="Proteomes" id="UP001596002">
    <property type="component" value="Unassembled WGS sequence"/>
</dbReference>
<name>A0ABV9Q3E4_9BACL</name>
<organism evidence="1 2">
    <name type="scientific">Effusibacillus consociatus</name>
    <dbReference type="NCBI Taxonomy" id="1117041"/>
    <lineage>
        <taxon>Bacteria</taxon>
        <taxon>Bacillati</taxon>
        <taxon>Bacillota</taxon>
        <taxon>Bacilli</taxon>
        <taxon>Bacillales</taxon>
        <taxon>Alicyclobacillaceae</taxon>
        <taxon>Effusibacillus</taxon>
    </lineage>
</organism>